<comment type="caution">
    <text evidence="1">The sequence shown here is derived from an EMBL/GenBank/DDBJ whole genome shotgun (WGS) entry which is preliminary data.</text>
</comment>
<proteinExistence type="predicted"/>
<reference evidence="1 2" key="1">
    <citation type="submission" date="2019-03" db="EMBL/GenBank/DDBJ databases">
        <title>First draft genome of Liparis tanakae, snailfish: a comprehensive survey of snailfish specific genes.</title>
        <authorList>
            <person name="Kim W."/>
            <person name="Song I."/>
            <person name="Jeong J.-H."/>
            <person name="Kim D."/>
            <person name="Kim S."/>
            <person name="Ryu S."/>
            <person name="Song J.Y."/>
            <person name="Lee S.K."/>
        </authorList>
    </citation>
    <scope>NUCLEOTIDE SEQUENCE [LARGE SCALE GENOMIC DNA]</scope>
    <source>
        <tissue evidence="1">Muscle</tissue>
    </source>
</reference>
<evidence type="ECO:0000313" key="2">
    <source>
        <dbReference type="Proteomes" id="UP000314294"/>
    </source>
</evidence>
<keyword evidence="2" id="KW-1185">Reference proteome</keyword>
<dbReference type="EMBL" id="SRLO01000081">
    <property type="protein sequence ID" value="TNN77565.1"/>
    <property type="molecule type" value="Genomic_DNA"/>
</dbReference>
<name>A0A4Z2IIL2_9TELE</name>
<sequence>MEVSLLCGSLVGKTRGHSHLSPPPCLPHGQRQEYKQGHVWPWLSPKGPARGVTDGLGAGPPSAPALSYHWERGLIITCQPVLQSSPSAPSGLFSFMCFKVLSMGFRSKLYKLFPALILH</sequence>
<organism evidence="1 2">
    <name type="scientific">Liparis tanakae</name>
    <name type="common">Tanaka's snailfish</name>
    <dbReference type="NCBI Taxonomy" id="230148"/>
    <lineage>
        <taxon>Eukaryota</taxon>
        <taxon>Metazoa</taxon>
        <taxon>Chordata</taxon>
        <taxon>Craniata</taxon>
        <taxon>Vertebrata</taxon>
        <taxon>Euteleostomi</taxon>
        <taxon>Actinopterygii</taxon>
        <taxon>Neopterygii</taxon>
        <taxon>Teleostei</taxon>
        <taxon>Neoteleostei</taxon>
        <taxon>Acanthomorphata</taxon>
        <taxon>Eupercaria</taxon>
        <taxon>Perciformes</taxon>
        <taxon>Cottioidei</taxon>
        <taxon>Cottales</taxon>
        <taxon>Liparidae</taxon>
        <taxon>Liparis</taxon>
    </lineage>
</organism>
<dbReference type="Proteomes" id="UP000314294">
    <property type="component" value="Unassembled WGS sequence"/>
</dbReference>
<gene>
    <name evidence="1" type="ORF">EYF80_012155</name>
</gene>
<protein>
    <submittedName>
        <fullName evidence="1">Uncharacterized protein</fullName>
    </submittedName>
</protein>
<evidence type="ECO:0000313" key="1">
    <source>
        <dbReference type="EMBL" id="TNN77565.1"/>
    </source>
</evidence>
<accession>A0A4Z2IIL2</accession>
<dbReference type="AlphaFoldDB" id="A0A4Z2IIL2"/>